<evidence type="ECO:0000313" key="1">
    <source>
        <dbReference type="EMBL" id="CAI0437437.1"/>
    </source>
</evidence>
<organism evidence="1 2">
    <name type="scientific">Linum tenue</name>
    <dbReference type="NCBI Taxonomy" id="586396"/>
    <lineage>
        <taxon>Eukaryota</taxon>
        <taxon>Viridiplantae</taxon>
        <taxon>Streptophyta</taxon>
        <taxon>Embryophyta</taxon>
        <taxon>Tracheophyta</taxon>
        <taxon>Spermatophyta</taxon>
        <taxon>Magnoliopsida</taxon>
        <taxon>eudicotyledons</taxon>
        <taxon>Gunneridae</taxon>
        <taxon>Pentapetalae</taxon>
        <taxon>rosids</taxon>
        <taxon>fabids</taxon>
        <taxon>Malpighiales</taxon>
        <taxon>Linaceae</taxon>
        <taxon>Linum</taxon>
    </lineage>
</organism>
<name>A0AAV0LTH0_9ROSI</name>
<dbReference type="SUPFAM" id="SSF48576">
    <property type="entry name" value="Terpenoid synthases"/>
    <property type="match status" value="1"/>
</dbReference>
<sequence>MPKCCKQLFWNMTKVLHLFYLKDDGFTNEEIVDVAKSIVNEPIHLFP</sequence>
<protein>
    <submittedName>
        <fullName evidence="1">Uncharacterized protein</fullName>
    </submittedName>
</protein>
<gene>
    <name evidence="1" type="ORF">LITE_LOCUS25460</name>
</gene>
<dbReference type="InterPro" id="IPR008949">
    <property type="entry name" value="Isoprenoid_synthase_dom_sf"/>
</dbReference>
<comment type="caution">
    <text evidence="1">The sequence shown here is derived from an EMBL/GenBank/DDBJ whole genome shotgun (WGS) entry which is preliminary data.</text>
</comment>
<dbReference type="Gene3D" id="1.10.600.10">
    <property type="entry name" value="Farnesyl Diphosphate Synthase"/>
    <property type="match status" value="1"/>
</dbReference>
<dbReference type="AlphaFoldDB" id="A0AAV0LTH0"/>
<dbReference type="EMBL" id="CAMGYJ010000006">
    <property type="protein sequence ID" value="CAI0437437.1"/>
    <property type="molecule type" value="Genomic_DNA"/>
</dbReference>
<proteinExistence type="predicted"/>
<accession>A0AAV0LTH0</accession>
<dbReference type="Proteomes" id="UP001154282">
    <property type="component" value="Unassembled WGS sequence"/>
</dbReference>
<evidence type="ECO:0000313" key="2">
    <source>
        <dbReference type="Proteomes" id="UP001154282"/>
    </source>
</evidence>
<keyword evidence="2" id="KW-1185">Reference proteome</keyword>
<reference evidence="1" key="1">
    <citation type="submission" date="2022-08" db="EMBL/GenBank/DDBJ databases">
        <authorList>
            <person name="Gutierrez-Valencia J."/>
        </authorList>
    </citation>
    <scope>NUCLEOTIDE SEQUENCE</scope>
</reference>